<dbReference type="PROSITE" id="PS50075">
    <property type="entry name" value="CARRIER"/>
    <property type="match status" value="1"/>
</dbReference>
<evidence type="ECO:0000313" key="6">
    <source>
        <dbReference type="Proteomes" id="UP000262901"/>
    </source>
</evidence>
<dbReference type="OrthoDB" id="9804551at2"/>
<dbReference type="Proteomes" id="UP000246115">
    <property type="component" value="Chromosome"/>
</dbReference>
<dbReference type="Pfam" id="PF00550">
    <property type="entry name" value="PP-binding"/>
    <property type="match status" value="1"/>
</dbReference>
<accession>A0A346NB84</accession>
<dbReference type="EMBL" id="CP031733">
    <property type="protein sequence ID" value="AXQ78279.1"/>
    <property type="molecule type" value="Genomic_DNA"/>
</dbReference>
<dbReference type="AlphaFoldDB" id="A0A372KKU2"/>
<sequence>MTELEKNVLELVAQAFNKDVAEIGLDTAFKDDLAASSLVMVSLIANIEEELDVMIPISEAAKFKTVADLTAAVAAEV</sequence>
<dbReference type="EMBL" id="QVQZ01000017">
    <property type="protein sequence ID" value="RFU52873.1"/>
    <property type="molecule type" value="Genomic_DNA"/>
</dbReference>
<dbReference type="RefSeq" id="WP_116878485.1">
    <property type="nucleotide sequence ID" value="NZ_CP031733.1"/>
</dbReference>
<dbReference type="SUPFAM" id="SSF47336">
    <property type="entry name" value="ACP-like"/>
    <property type="match status" value="1"/>
</dbReference>
<dbReference type="Proteomes" id="UP000264056">
    <property type="component" value="Unassembled WGS sequence"/>
</dbReference>
<gene>
    <name evidence="2" type="ORF">DDV21_003890</name>
    <name evidence="3" type="ORF">DDV22_07150</name>
    <name evidence="4" type="ORF">DDV23_07495</name>
</gene>
<dbReference type="Gene3D" id="1.10.1200.10">
    <property type="entry name" value="ACP-like"/>
    <property type="match status" value="1"/>
</dbReference>
<evidence type="ECO:0000313" key="7">
    <source>
        <dbReference type="Proteomes" id="UP000264056"/>
    </source>
</evidence>
<reference evidence="3 7" key="1">
    <citation type="submission" date="2018-08" db="EMBL/GenBank/DDBJ databases">
        <title>Draft genome of Streptococcus sp .nov. Z2.</title>
        <authorList>
            <person name="Tian Z."/>
        </authorList>
    </citation>
    <scope>NUCLEOTIDE SEQUENCE [LARGE SCALE GENOMIC DNA]</scope>
    <source>
        <strain evidence="3 7">Z2</strain>
    </source>
</reference>
<evidence type="ECO:0000313" key="2">
    <source>
        <dbReference type="EMBL" id="AXQ78279.1"/>
    </source>
</evidence>
<keyword evidence="7" id="KW-1185">Reference proteome</keyword>
<feature type="domain" description="Carrier" evidence="1">
    <location>
        <begin position="1"/>
        <end position="77"/>
    </location>
</feature>
<dbReference type="InterPro" id="IPR009081">
    <property type="entry name" value="PP-bd_ACP"/>
</dbReference>
<dbReference type="KEGG" id="schj:DDV21_003890"/>
<dbReference type="InterPro" id="IPR036736">
    <property type="entry name" value="ACP-like_sf"/>
</dbReference>
<organism evidence="4 6">
    <name type="scientific">Streptococcus chenjunshii</name>
    <dbReference type="NCBI Taxonomy" id="2173853"/>
    <lineage>
        <taxon>Bacteria</taxon>
        <taxon>Bacillati</taxon>
        <taxon>Bacillota</taxon>
        <taxon>Bacilli</taxon>
        <taxon>Lactobacillales</taxon>
        <taxon>Streptococcaceae</taxon>
        <taxon>Streptococcus</taxon>
    </lineage>
</organism>
<evidence type="ECO:0000313" key="5">
    <source>
        <dbReference type="Proteomes" id="UP000246115"/>
    </source>
</evidence>
<reference evidence="4 6" key="2">
    <citation type="submission" date="2018-08" db="EMBL/GenBank/DDBJ databases">
        <title>Draft genome of Streptococcus sp. nov. Z1.</title>
        <authorList>
            <person name="Tian Z."/>
        </authorList>
    </citation>
    <scope>NUCLEOTIDE SEQUENCE [LARGE SCALE GENOMIC DNA]</scope>
    <source>
        <strain evidence="4">Z1</strain>
        <strain evidence="6">Z1(2018)</strain>
    </source>
</reference>
<dbReference type="EMBL" id="QVQY01000018">
    <property type="protein sequence ID" value="RFU50726.1"/>
    <property type="molecule type" value="Genomic_DNA"/>
</dbReference>
<name>A0A372KKU2_9STRE</name>
<reference evidence="2" key="4">
    <citation type="journal article" date="2019" name="Int. J. Syst. Evol. Microbiol.">
        <title>Streptococcus chenjunshii sp. nov. isolated from feces of Tibetan antelopes.</title>
        <authorList>
            <person name="Tian Z."/>
            <person name="Lu S."/>
            <person name="Jin D."/>
            <person name="Yang J."/>
            <person name="Pu J."/>
            <person name="Lai X.H."/>
            <person name="Bai X.N."/>
            <person name="Wu X.M."/>
            <person name="Li J."/>
            <person name="Wang S."/>
            <person name="Xu J."/>
        </authorList>
    </citation>
    <scope>NUCLEOTIDE SEQUENCE</scope>
    <source>
        <strain evidence="2">Z15</strain>
    </source>
</reference>
<proteinExistence type="predicted"/>
<reference evidence="5" key="3">
    <citation type="submission" date="2018-08" db="EMBL/GenBank/DDBJ databases">
        <title>Streptococcus chenjunshii sp. nov., isolated from stools sample of the Tibetan antelope in the Qinghai-Tibet plateau, China.</title>
        <authorList>
            <person name="Tian Z."/>
        </authorList>
    </citation>
    <scope>NUCLEOTIDE SEQUENCE [LARGE SCALE GENOMIC DNA]</scope>
    <source>
        <strain evidence="5">Z15</strain>
    </source>
</reference>
<evidence type="ECO:0000259" key="1">
    <source>
        <dbReference type="PROSITE" id="PS50075"/>
    </source>
</evidence>
<protein>
    <submittedName>
        <fullName evidence="4">Acyl carrier protein</fullName>
    </submittedName>
</protein>
<evidence type="ECO:0000313" key="3">
    <source>
        <dbReference type="EMBL" id="RFU50726.1"/>
    </source>
</evidence>
<evidence type="ECO:0000313" key="4">
    <source>
        <dbReference type="EMBL" id="RFU52873.1"/>
    </source>
</evidence>
<accession>A0A372KKU2</accession>
<dbReference type="Proteomes" id="UP000262901">
    <property type="component" value="Unassembled WGS sequence"/>
</dbReference>